<evidence type="ECO:0000256" key="8">
    <source>
        <dbReference type="PROSITE-ProRule" id="PRU00339"/>
    </source>
</evidence>
<evidence type="ECO:0000256" key="7">
    <source>
        <dbReference type="ARBA" id="ARBA00022803"/>
    </source>
</evidence>
<dbReference type="PANTHER" id="PTHR44835">
    <property type="entry name" value="UDP-N-ACETYLGLUCOSAMINE--PEPTIDE N-ACETYLGLUCOSAMINYLTRANSFERASE SPINDLY-RELATED"/>
    <property type="match status" value="1"/>
</dbReference>
<evidence type="ECO:0000256" key="2">
    <source>
        <dbReference type="ARBA" id="ARBA00005386"/>
    </source>
</evidence>
<protein>
    <recommendedName>
        <fullName evidence="3">protein O-GlcNAc transferase</fullName>
        <ecNumber evidence="3">2.4.1.255</ecNumber>
    </recommendedName>
</protein>
<evidence type="ECO:0000256" key="3">
    <source>
        <dbReference type="ARBA" id="ARBA00011970"/>
    </source>
</evidence>
<keyword evidence="7 8" id="KW-0802">TPR repeat</keyword>
<dbReference type="Pfam" id="PF13844">
    <property type="entry name" value="Glyco_transf_41"/>
    <property type="match status" value="2"/>
</dbReference>
<keyword evidence="11" id="KW-1185">Reference proteome</keyword>
<dbReference type="GO" id="GO:0097363">
    <property type="term" value="F:protein O-acetylglucosaminyltransferase activity"/>
    <property type="evidence" value="ECO:0007669"/>
    <property type="project" value="UniProtKB-EC"/>
</dbReference>
<name>A0A2S7XQ93_9GAMM</name>
<dbReference type="AlphaFoldDB" id="A0A2S7XQ93"/>
<dbReference type="SUPFAM" id="SSF53756">
    <property type="entry name" value="UDP-Glycosyltransferase/glycogen phosphorylase"/>
    <property type="match status" value="1"/>
</dbReference>
<organism evidence="10 11">
    <name type="scientific">Chromatium okenii</name>
    <dbReference type="NCBI Taxonomy" id="61644"/>
    <lineage>
        <taxon>Bacteria</taxon>
        <taxon>Pseudomonadati</taxon>
        <taxon>Pseudomonadota</taxon>
        <taxon>Gammaproteobacteria</taxon>
        <taxon>Chromatiales</taxon>
        <taxon>Chromatiaceae</taxon>
        <taxon>Chromatium</taxon>
    </lineage>
</organism>
<evidence type="ECO:0000256" key="4">
    <source>
        <dbReference type="ARBA" id="ARBA00022676"/>
    </source>
</evidence>
<dbReference type="SMART" id="SM00028">
    <property type="entry name" value="TPR"/>
    <property type="match status" value="5"/>
</dbReference>
<evidence type="ECO:0000313" key="11">
    <source>
        <dbReference type="Proteomes" id="UP000239936"/>
    </source>
</evidence>
<dbReference type="InterPro" id="IPR019734">
    <property type="entry name" value="TPR_rpt"/>
</dbReference>
<dbReference type="InterPro" id="IPR029489">
    <property type="entry name" value="OGT/SEC/SPY_C"/>
</dbReference>
<evidence type="ECO:0000313" key="10">
    <source>
        <dbReference type="EMBL" id="PQJ95919.1"/>
    </source>
</evidence>
<keyword evidence="5 10" id="KW-0808">Transferase</keyword>
<dbReference type="PROSITE" id="PS50293">
    <property type="entry name" value="TPR_REGION"/>
    <property type="match status" value="1"/>
</dbReference>
<dbReference type="SUPFAM" id="SSF48452">
    <property type="entry name" value="TPR-like"/>
    <property type="match status" value="2"/>
</dbReference>
<dbReference type="InterPro" id="IPR011990">
    <property type="entry name" value="TPR-like_helical_dom_sf"/>
</dbReference>
<accession>A0A2S7XQ93</accession>
<dbReference type="Gene3D" id="1.25.40.10">
    <property type="entry name" value="Tetratricopeptide repeat domain"/>
    <property type="match status" value="3"/>
</dbReference>
<evidence type="ECO:0000256" key="5">
    <source>
        <dbReference type="ARBA" id="ARBA00022679"/>
    </source>
</evidence>
<dbReference type="EMBL" id="PPGH01000035">
    <property type="protein sequence ID" value="PQJ95919.1"/>
    <property type="molecule type" value="Genomic_DNA"/>
</dbReference>
<evidence type="ECO:0000256" key="6">
    <source>
        <dbReference type="ARBA" id="ARBA00022737"/>
    </source>
</evidence>
<feature type="repeat" description="TPR" evidence="8">
    <location>
        <begin position="79"/>
        <end position="112"/>
    </location>
</feature>
<keyword evidence="4" id="KW-0328">Glycosyltransferase</keyword>
<comment type="caution">
    <text evidence="10">The sequence shown here is derived from an EMBL/GenBank/DDBJ whole genome shotgun (WGS) entry which is preliminary data.</text>
</comment>
<dbReference type="Pfam" id="PF13181">
    <property type="entry name" value="TPR_8"/>
    <property type="match status" value="1"/>
</dbReference>
<dbReference type="InterPro" id="IPR051939">
    <property type="entry name" value="Glycosyltr_41/O-GlcNAc_trsf"/>
</dbReference>
<feature type="repeat" description="TPR" evidence="8">
    <location>
        <begin position="215"/>
        <end position="248"/>
    </location>
</feature>
<evidence type="ECO:0000256" key="1">
    <source>
        <dbReference type="ARBA" id="ARBA00004922"/>
    </source>
</evidence>
<dbReference type="Pfam" id="PF13432">
    <property type="entry name" value="TPR_16"/>
    <property type="match status" value="1"/>
</dbReference>
<evidence type="ECO:0000259" key="9">
    <source>
        <dbReference type="Pfam" id="PF13844"/>
    </source>
</evidence>
<dbReference type="Proteomes" id="UP000239936">
    <property type="component" value="Unassembled WGS sequence"/>
</dbReference>
<dbReference type="PROSITE" id="PS50005">
    <property type="entry name" value="TPR"/>
    <property type="match status" value="3"/>
</dbReference>
<keyword evidence="6" id="KW-0677">Repeat</keyword>
<dbReference type="OrthoDB" id="7058953at2"/>
<sequence>MIQEMVTLMSLPTIDAVFELLKQGQFTQAEYLAHQITQHDPQNASAWKILGTMMMRDFDRVSAALPVLEQARQLAPNDAEILNSLGRAYQTLERLDDASCVYDQALTLQPNSAEIWNNQGLVKEKLKHWESALESYQRALTLKPNYIKALNNCGNALQALDRIEEALSYYVQVLELDAGFPDIHYNCGCLLQRLKHWNQAQAFFGKAIELKNDHVGALNNFGFLLIEQGLLDEALTFFARVVQLKPEMEIAHSNALFTLNYHPDKSAAEIFTSYRAFDQRFGEPHRAKWLPHMNNCDSERRLRIGYMSPDLRIHSSNHFLEPLLAHHDKHHFEITAYSQTRCEDLMTTRYQSYVDHWVEVERLNDDALAERIRADEIDILIDLAGHSAGNRLLVFARRPTPIAVSWLGYGYTTGLSAIDYFLTDEVMVPAGSENLFAERPWRIAAPSMVYRPDDKMGEVNSLPALERHFVTFGTLTRGIRINHRVIRTWAEILKRLPTARLVVNSDAFNAPSGQQALVDRFAIYGIAPAQLEIGFDSPPYDVLRGIDIALDCFPHNSGTTLIESLYMGLPFITLADRPSVGRIGSTILHGAGHPEWIANSENEYIEKAVALASDLPHLAAIRANLRTELEASPWRDEAGFARRVEQAYRDMWRRWCAGVAR</sequence>
<dbReference type="Gene3D" id="3.40.50.11380">
    <property type="match status" value="1"/>
</dbReference>
<dbReference type="PANTHER" id="PTHR44835:SF1">
    <property type="entry name" value="PROTEIN O-GLCNAC TRANSFERASE"/>
    <property type="match status" value="1"/>
</dbReference>
<dbReference type="Pfam" id="PF13424">
    <property type="entry name" value="TPR_12"/>
    <property type="match status" value="1"/>
</dbReference>
<dbReference type="EC" id="2.4.1.255" evidence="3"/>
<comment type="similarity">
    <text evidence="2">Belongs to the glycosyltransferase 41 family. O-GlcNAc transferase subfamily.</text>
</comment>
<feature type="repeat" description="TPR" evidence="8">
    <location>
        <begin position="113"/>
        <end position="146"/>
    </location>
</feature>
<feature type="domain" description="O-GlcNAc transferase C-terminal" evidence="9">
    <location>
        <begin position="474"/>
        <end position="633"/>
    </location>
</feature>
<reference evidence="10 11" key="1">
    <citation type="submission" date="2018-01" db="EMBL/GenBank/DDBJ databases">
        <title>The complete genome sequence of Chromatium okenii LaCa, a purple sulfur bacterium with a turbulent life.</title>
        <authorList>
            <person name="Luedin S.M."/>
            <person name="Liechti N."/>
            <person name="Storelli N."/>
            <person name="Danza F."/>
            <person name="Wittwer M."/>
            <person name="Pothier J.F."/>
            <person name="Tonolla M.A."/>
        </authorList>
    </citation>
    <scope>NUCLEOTIDE SEQUENCE [LARGE SCALE GENOMIC DNA]</scope>
    <source>
        <strain evidence="10 11">LaCa</strain>
    </source>
</reference>
<comment type="pathway">
    <text evidence="1">Protein modification; protein glycosylation.</text>
</comment>
<proteinExistence type="inferred from homology"/>
<dbReference type="Gene3D" id="3.40.50.2000">
    <property type="entry name" value="Glycogen Phosphorylase B"/>
    <property type="match status" value="1"/>
</dbReference>
<feature type="domain" description="O-GlcNAc transferase C-terminal" evidence="9">
    <location>
        <begin position="287"/>
        <end position="439"/>
    </location>
</feature>
<gene>
    <name evidence="10" type="ORF">CXB77_08540</name>
</gene>